<feature type="region of interest" description="Disordered" evidence="1">
    <location>
        <begin position="644"/>
        <end position="681"/>
    </location>
</feature>
<feature type="region of interest" description="Disordered" evidence="1">
    <location>
        <begin position="785"/>
        <end position="819"/>
    </location>
</feature>
<feature type="compositionally biased region" description="Polar residues" evidence="1">
    <location>
        <begin position="146"/>
        <end position="159"/>
    </location>
</feature>
<keyword evidence="3" id="KW-1185">Reference proteome</keyword>
<dbReference type="EC" id="3.4.24.13" evidence="2"/>
<keyword evidence="2" id="KW-0378">Hydrolase</keyword>
<feature type="compositionally biased region" description="Basic and acidic residues" evidence="1">
    <location>
        <begin position="714"/>
        <end position="728"/>
    </location>
</feature>
<feature type="compositionally biased region" description="Polar residues" evidence="1">
    <location>
        <begin position="470"/>
        <end position="484"/>
    </location>
</feature>
<feature type="compositionally biased region" description="Polar residues" evidence="1">
    <location>
        <begin position="224"/>
        <end position="236"/>
    </location>
</feature>
<feature type="region of interest" description="Disordered" evidence="1">
    <location>
        <begin position="308"/>
        <end position="342"/>
    </location>
</feature>
<feature type="compositionally biased region" description="Polar residues" evidence="1">
    <location>
        <begin position="397"/>
        <end position="409"/>
    </location>
</feature>
<dbReference type="GO" id="GO:0006508">
    <property type="term" value="P:proteolysis"/>
    <property type="evidence" value="ECO:0007669"/>
    <property type="project" value="UniProtKB-KW"/>
</dbReference>
<feature type="compositionally biased region" description="Low complexity" evidence="1">
    <location>
        <begin position="237"/>
        <end position="258"/>
    </location>
</feature>
<dbReference type="InParanoid" id="K0KH86"/>
<evidence type="ECO:0000256" key="1">
    <source>
        <dbReference type="SAM" id="MobiDB-lite"/>
    </source>
</evidence>
<evidence type="ECO:0000313" key="2">
    <source>
        <dbReference type="EMBL" id="CCH41542.1"/>
    </source>
</evidence>
<feature type="compositionally biased region" description="Polar residues" evidence="1">
    <location>
        <begin position="430"/>
        <end position="461"/>
    </location>
</feature>
<feature type="compositionally biased region" description="Low complexity" evidence="1">
    <location>
        <begin position="383"/>
        <end position="396"/>
    </location>
</feature>
<dbReference type="STRING" id="1206466.K0KH86"/>
<feature type="region of interest" description="Disordered" evidence="1">
    <location>
        <begin position="377"/>
        <end position="492"/>
    </location>
</feature>
<feature type="region of interest" description="Disordered" evidence="1">
    <location>
        <begin position="504"/>
        <end position="588"/>
    </location>
</feature>
<feature type="region of interest" description="Disordered" evidence="1">
    <location>
        <begin position="142"/>
        <end position="277"/>
    </location>
</feature>
<comment type="caution">
    <text evidence="2">The sequence shown here is derived from an EMBL/GenBank/DDBJ whole genome shotgun (WGS) entry which is preliminary data.</text>
</comment>
<protein>
    <submittedName>
        <fullName evidence="2">Immunoglobulin A1 protease</fullName>
        <ecNumber evidence="2">3.4.24.13</ecNumber>
    </submittedName>
</protein>
<feature type="compositionally biased region" description="Low complexity" evidence="1">
    <location>
        <begin position="797"/>
        <end position="819"/>
    </location>
</feature>
<evidence type="ECO:0000313" key="3">
    <source>
        <dbReference type="Proteomes" id="UP000009328"/>
    </source>
</evidence>
<sequence length="886" mass="99329">MATFPSFKQDDYFQTQRTNSISSGSNHSINSTSNMSTMSTASHVVPRGSSTQDLLFMESKFSKPSRSKPQFKTFQNQSSVTSLNGYVLPPRIPRSSSVPSVPKLIPENPSERPGLPTRFHPGLKTSNSMHHVPAYRRQSLKAASEYNRSSLSIQQPTEKNQNQNQQPVQQPLQQQPYKRRHSARPGFHNAPFTFPNGEVYTPRNKQRNSQPNFRTFTQNQNNTGIHRNSSSPSLTSQHQQQFQVFNQQRQHPQRAVPRQQPPPLPLQTKTAPQQIQKQEQYITVPDANSHRSSTNSQHTEQDLALLTTGSNSFSSSPSPSRTSRTNSSVNESTPPSSIDDLTLHTTINNINGGKAELSQLPPPLQQLDSTGNLGKIEEHETKSSTPTSDSTQSQSTLDAVNGSTGQMNKENIEQPDHEFLKEQSKARANAQRQPKLSKASDTVTPTITVSQVPQVPQQKNFPTIAKPQVSAVNAPSSFNNNNHSEAAPQRKQSVLKRIFSKVFTSSDKKKLSSSKFSLKKKSSQATLNIKAPFRPELPTRSKTEPHLPQTEIKTETPPPLPKISTSDNVNDVKLTTEPDTSDVFSFMDGDEDEGIKVESEESSTKEFKSELVLDKLFSKLSTNESSEEVFKKITNGEKRTSRVLEEDNVSKKPESSLENKKIRGTINPKASSENLKPQDPEDYTIQFDDMEFIDKIIEYGETPFPNLKSTDLGQSERKLQRTRSIERKKSLRSVSSSSGRQLDEVIANSDKILQSKSDTHHIQVIYSNTPKDPLSMIKTRPSILKKRRNQGSIHQFSNSNGSNNSSTSLSSTSANLSSSNKKVGFTNQIFVNNTYPSYIYNRHSRSLSSYSLSFQLIQQIRHEMNDFKRSMTIHELSRGNTHYFRA</sequence>
<feature type="region of interest" description="Disordered" evidence="1">
    <location>
        <begin position="85"/>
        <end position="128"/>
    </location>
</feature>
<proteinExistence type="predicted"/>
<feature type="compositionally biased region" description="Low complexity" evidence="1">
    <location>
        <begin position="18"/>
        <end position="43"/>
    </location>
</feature>
<dbReference type="GO" id="GO:0008233">
    <property type="term" value="F:peptidase activity"/>
    <property type="evidence" value="ECO:0007669"/>
    <property type="project" value="UniProtKB-KW"/>
</dbReference>
<dbReference type="Proteomes" id="UP000009328">
    <property type="component" value="Unassembled WGS sequence"/>
</dbReference>
<feature type="compositionally biased region" description="Low complexity" evidence="1">
    <location>
        <begin position="93"/>
        <end position="102"/>
    </location>
</feature>
<keyword evidence="2" id="KW-0645">Protease</keyword>
<accession>K0KH86</accession>
<organism evidence="2 3">
    <name type="scientific">Wickerhamomyces ciferrii (strain ATCC 14091 / BCRC 22168 / CBS 111 / JCM 3599 / NBRC 0793 / NRRL Y-1031 F-60-10)</name>
    <name type="common">Yeast</name>
    <name type="synonym">Pichia ciferrii</name>
    <dbReference type="NCBI Taxonomy" id="1206466"/>
    <lineage>
        <taxon>Eukaryota</taxon>
        <taxon>Fungi</taxon>
        <taxon>Dikarya</taxon>
        <taxon>Ascomycota</taxon>
        <taxon>Saccharomycotina</taxon>
        <taxon>Saccharomycetes</taxon>
        <taxon>Phaffomycetales</taxon>
        <taxon>Wickerhamomycetaceae</taxon>
        <taxon>Wickerhamomyces</taxon>
    </lineage>
</organism>
<feature type="compositionally biased region" description="Low complexity" evidence="1">
    <location>
        <begin position="212"/>
        <end position="223"/>
    </location>
</feature>
<feature type="compositionally biased region" description="Low complexity" evidence="1">
    <location>
        <begin position="310"/>
        <end position="328"/>
    </location>
</feature>
<feature type="region of interest" description="Disordered" evidence="1">
    <location>
        <begin position="1"/>
        <end position="49"/>
    </location>
</feature>
<dbReference type="AlphaFoldDB" id="K0KH86"/>
<dbReference type="EMBL" id="CAIF01000025">
    <property type="protein sequence ID" value="CCH41542.1"/>
    <property type="molecule type" value="Genomic_DNA"/>
</dbReference>
<feature type="region of interest" description="Disordered" evidence="1">
    <location>
        <begin position="709"/>
        <end position="740"/>
    </location>
</feature>
<dbReference type="HOGENOM" id="CLU_325466_0_0_1"/>
<name>K0KH86_WICCF</name>
<feature type="compositionally biased region" description="Basic and acidic residues" evidence="1">
    <location>
        <begin position="644"/>
        <end position="661"/>
    </location>
</feature>
<reference evidence="2 3" key="1">
    <citation type="journal article" date="2012" name="Eukaryot. Cell">
        <title>Draft genome sequence of Wickerhamomyces ciferrii NRRL Y-1031 F-60-10.</title>
        <authorList>
            <person name="Schneider J."/>
            <person name="Andrea H."/>
            <person name="Blom J."/>
            <person name="Jaenicke S."/>
            <person name="Ruckert C."/>
            <person name="Schorsch C."/>
            <person name="Szczepanowski R."/>
            <person name="Farwick M."/>
            <person name="Goesmann A."/>
            <person name="Puhler A."/>
            <person name="Schaffer S."/>
            <person name="Tauch A."/>
            <person name="Kohler T."/>
            <person name="Brinkrolf K."/>
        </authorList>
    </citation>
    <scope>NUCLEOTIDE SEQUENCE [LARGE SCALE GENOMIC DNA]</scope>
    <source>
        <strain evidence="3">ATCC 14091 / BCRC 22168 / CBS 111 / JCM 3599 / NBRC 0793 / NRRL Y-1031 F-60-10</strain>
    </source>
</reference>
<gene>
    <name evidence="2" type="ORF">BN7_1083</name>
</gene>
<feature type="compositionally biased region" description="Basic and acidic residues" evidence="1">
    <location>
        <begin position="410"/>
        <end position="425"/>
    </location>
</feature>
<feature type="compositionally biased region" description="Low complexity" evidence="1">
    <location>
        <begin position="160"/>
        <end position="176"/>
    </location>
</feature>